<accession>A0A1N6ZHW0</accession>
<dbReference type="AlphaFoldDB" id="A0A1N6ZHW0"/>
<dbReference type="SUPFAM" id="SSF54593">
    <property type="entry name" value="Glyoxalase/Bleomycin resistance protein/Dihydroxybiphenyl dioxygenase"/>
    <property type="match status" value="1"/>
</dbReference>
<evidence type="ECO:0000313" key="3">
    <source>
        <dbReference type="Proteomes" id="UP000186096"/>
    </source>
</evidence>
<dbReference type="PANTHER" id="PTHR39175:SF1">
    <property type="entry name" value="FAMILY PROTEIN, PUTATIVE (AFU_ORTHOLOGUE AFUA_3G15060)-RELATED"/>
    <property type="match status" value="1"/>
</dbReference>
<dbReference type="PROSITE" id="PS51819">
    <property type="entry name" value="VOC"/>
    <property type="match status" value="1"/>
</dbReference>
<reference evidence="3" key="1">
    <citation type="submission" date="2017-01" db="EMBL/GenBank/DDBJ databases">
        <authorList>
            <person name="Varghese N."/>
            <person name="Submissions S."/>
        </authorList>
    </citation>
    <scope>NUCLEOTIDE SEQUENCE [LARGE SCALE GENOMIC DNA]</scope>
    <source>
        <strain evidence="3">ATCC 12950</strain>
    </source>
</reference>
<evidence type="ECO:0000313" key="2">
    <source>
        <dbReference type="EMBL" id="SIR26377.1"/>
    </source>
</evidence>
<dbReference type="EMBL" id="FTNI01000007">
    <property type="protein sequence ID" value="SIR26377.1"/>
    <property type="molecule type" value="Genomic_DNA"/>
</dbReference>
<gene>
    <name evidence="2" type="ORF">SAMN05421833_107148</name>
</gene>
<sequence>MRGDGRDAESPFGYRLHHVQLAIPAGAEDDCRAFYVDVLGMTEIGKPPALAARGGLWVRAGALEIHLGVEEDFRPARKAHPGILVTGLDDLAARLAAAGVEVSWDPHFPGHRRFYAHDNVGNRLEFLSPET</sequence>
<dbReference type="STRING" id="58117.SAMN05421833_107148"/>
<name>A0A1N6ZHW0_9ACTN</name>
<keyword evidence="2" id="KW-0560">Oxidoreductase</keyword>
<keyword evidence="3" id="KW-1185">Reference proteome</keyword>
<dbReference type="RefSeq" id="WP_076434668.1">
    <property type="nucleotide sequence ID" value="NZ_CP192071.1"/>
</dbReference>
<organism evidence="2 3">
    <name type="scientific">Microbispora rosea</name>
    <dbReference type="NCBI Taxonomy" id="58117"/>
    <lineage>
        <taxon>Bacteria</taxon>
        <taxon>Bacillati</taxon>
        <taxon>Actinomycetota</taxon>
        <taxon>Actinomycetes</taxon>
        <taxon>Streptosporangiales</taxon>
        <taxon>Streptosporangiaceae</taxon>
        <taxon>Microbispora</taxon>
    </lineage>
</organism>
<dbReference type="Pfam" id="PF00903">
    <property type="entry name" value="Glyoxalase"/>
    <property type="match status" value="1"/>
</dbReference>
<proteinExistence type="predicted"/>
<protein>
    <submittedName>
        <fullName evidence="2">Glyoxalase/Bleomycin resistance protein/Dioxygenase superfamily protein</fullName>
    </submittedName>
</protein>
<evidence type="ECO:0000259" key="1">
    <source>
        <dbReference type="PROSITE" id="PS51819"/>
    </source>
</evidence>
<dbReference type="PANTHER" id="PTHR39175">
    <property type="entry name" value="FAMILY PROTEIN, PUTATIVE (AFU_ORTHOLOGUE AFUA_3G15060)-RELATED"/>
    <property type="match status" value="1"/>
</dbReference>
<dbReference type="InterPro" id="IPR037523">
    <property type="entry name" value="VOC_core"/>
</dbReference>
<dbReference type="Gene3D" id="3.10.180.10">
    <property type="entry name" value="2,3-Dihydroxybiphenyl 1,2-Dioxygenase, domain 1"/>
    <property type="match status" value="1"/>
</dbReference>
<dbReference type="Proteomes" id="UP000186096">
    <property type="component" value="Unassembled WGS sequence"/>
</dbReference>
<dbReference type="InterPro" id="IPR029068">
    <property type="entry name" value="Glyas_Bleomycin-R_OHBP_Dase"/>
</dbReference>
<feature type="domain" description="VOC" evidence="1">
    <location>
        <begin position="15"/>
        <end position="129"/>
    </location>
</feature>
<dbReference type="InterPro" id="IPR004360">
    <property type="entry name" value="Glyas_Fos-R_dOase_dom"/>
</dbReference>
<dbReference type="OrthoDB" id="9813630at2"/>
<keyword evidence="2" id="KW-0223">Dioxygenase</keyword>
<dbReference type="GO" id="GO:0051213">
    <property type="term" value="F:dioxygenase activity"/>
    <property type="evidence" value="ECO:0007669"/>
    <property type="project" value="UniProtKB-KW"/>
</dbReference>